<dbReference type="GO" id="GO:0005829">
    <property type="term" value="C:cytosol"/>
    <property type="evidence" value="ECO:0007669"/>
    <property type="project" value="TreeGrafter"/>
</dbReference>
<evidence type="ECO:0000256" key="1">
    <source>
        <dbReference type="ARBA" id="ARBA00022630"/>
    </source>
</evidence>
<keyword evidence="1" id="KW-0285">Flavoprotein</keyword>
<protein>
    <submittedName>
        <fullName evidence="3">Flavodoxin domain-containing protein</fullName>
    </submittedName>
</protein>
<sequence>MQSQDSTLHIIFGTMTGNSEDLANRLAGRCKNEGIAHTICSAEEWPLERFSEVRRVILIFSTWGDGEPPDDAIDFCESLYDQKAEVAHLDYMVIGLGDTSYDDFCGCARRLDEALEAGGAKRMSQRLDLDIDFDKDFDAWTESFIAGELALQRL</sequence>
<evidence type="ECO:0000259" key="2">
    <source>
        <dbReference type="PROSITE" id="PS50902"/>
    </source>
</evidence>
<dbReference type="AlphaFoldDB" id="A0A842HJN9"/>
<organism evidence="3 4">
    <name type="scientific">Ruficoccus amylovorans</name>
    <dbReference type="NCBI Taxonomy" id="1804625"/>
    <lineage>
        <taxon>Bacteria</taxon>
        <taxon>Pseudomonadati</taxon>
        <taxon>Verrucomicrobiota</taxon>
        <taxon>Opitutia</taxon>
        <taxon>Puniceicoccales</taxon>
        <taxon>Cerasicoccaceae</taxon>
        <taxon>Ruficoccus</taxon>
    </lineage>
</organism>
<dbReference type="Gene3D" id="3.40.50.360">
    <property type="match status" value="1"/>
</dbReference>
<dbReference type="GO" id="GO:0016491">
    <property type="term" value="F:oxidoreductase activity"/>
    <property type="evidence" value="ECO:0007669"/>
    <property type="project" value="TreeGrafter"/>
</dbReference>
<proteinExistence type="predicted"/>
<comment type="caution">
    <text evidence="3">The sequence shown here is derived from an EMBL/GenBank/DDBJ whole genome shotgun (WGS) entry which is preliminary data.</text>
</comment>
<accession>A0A842HJN9</accession>
<dbReference type="PROSITE" id="PS50902">
    <property type="entry name" value="FLAVODOXIN_LIKE"/>
    <property type="match status" value="1"/>
</dbReference>
<feature type="domain" description="Flavodoxin-like" evidence="2">
    <location>
        <begin position="8"/>
        <end position="145"/>
    </location>
</feature>
<dbReference type="PANTHER" id="PTHR19384">
    <property type="entry name" value="NITRIC OXIDE SYNTHASE-RELATED"/>
    <property type="match status" value="1"/>
</dbReference>
<name>A0A842HJN9_9BACT</name>
<dbReference type="InterPro" id="IPR029039">
    <property type="entry name" value="Flavoprotein-like_sf"/>
</dbReference>
<dbReference type="GO" id="GO:0050660">
    <property type="term" value="F:flavin adenine dinucleotide binding"/>
    <property type="evidence" value="ECO:0007669"/>
    <property type="project" value="TreeGrafter"/>
</dbReference>
<dbReference type="InterPro" id="IPR001094">
    <property type="entry name" value="Flavdoxin-like"/>
</dbReference>
<dbReference type="RefSeq" id="WP_185677095.1">
    <property type="nucleotide sequence ID" value="NZ_JACHVB010000063.1"/>
</dbReference>
<keyword evidence="4" id="KW-1185">Reference proteome</keyword>
<dbReference type="Proteomes" id="UP000546464">
    <property type="component" value="Unassembled WGS sequence"/>
</dbReference>
<gene>
    <name evidence="3" type="ORF">H5P28_18065</name>
</gene>
<dbReference type="PRINTS" id="PR00369">
    <property type="entry name" value="FLAVODOXIN"/>
</dbReference>
<evidence type="ECO:0000313" key="4">
    <source>
        <dbReference type="Proteomes" id="UP000546464"/>
    </source>
</evidence>
<reference evidence="3 4" key="1">
    <citation type="submission" date="2020-07" db="EMBL/GenBank/DDBJ databases">
        <authorList>
            <person name="Feng X."/>
        </authorList>
    </citation>
    <scope>NUCLEOTIDE SEQUENCE [LARGE SCALE GENOMIC DNA]</scope>
    <source>
        <strain evidence="3 4">JCM31066</strain>
    </source>
</reference>
<dbReference type="Pfam" id="PF00258">
    <property type="entry name" value="Flavodoxin_1"/>
    <property type="match status" value="1"/>
</dbReference>
<dbReference type="EMBL" id="JACHVB010000063">
    <property type="protein sequence ID" value="MBC2596178.1"/>
    <property type="molecule type" value="Genomic_DNA"/>
</dbReference>
<dbReference type="SUPFAM" id="SSF52218">
    <property type="entry name" value="Flavoproteins"/>
    <property type="match status" value="1"/>
</dbReference>
<dbReference type="InterPro" id="IPR008254">
    <property type="entry name" value="Flavodoxin/NO_synth"/>
</dbReference>
<dbReference type="GO" id="GO:0010181">
    <property type="term" value="F:FMN binding"/>
    <property type="evidence" value="ECO:0007669"/>
    <property type="project" value="InterPro"/>
</dbReference>
<evidence type="ECO:0000313" key="3">
    <source>
        <dbReference type="EMBL" id="MBC2596178.1"/>
    </source>
</evidence>